<organism evidence="6 7">
    <name type="scientific">Larsenimonas suaedae</name>
    <dbReference type="NCBI Taxonomy" id="1851019"/>
    <lineage>
        <taxon>Bacteria</taxon>
        <taxon>Pseudomonadati</taxon>
        <taxon>Pseudomonadota</taxon>
        <taxon>Gammaproteobacteria</taxon>
        <taxon>Oceanospirillales</taxon>
        <taxon>Halomonadaceae</taxon>
        <taxon>Larsenimonas</taxon>
    </lineage>
</organism>
<evidence type="ECO:0000259" key="5">
    <source>
        <dbReference type="Pfam" id="PF17384"/>
    </source>
</evidence>
<proteinExistence type="inferred from homology"/>
<dbReference type="SUPFAM" id="SSF74942">
    <property type="entry name" value="YhbC-like, C-terminal domain"/>
    <property type="match status" value="1"/>
</dbReference>
<dbReference type="InterPro" id="IPR036847">
    <property type="entry name" value="RimP_C_sf"/>
</dbReference>
<dbReference type="Pfam" id="PF17384">
    <property type="entry name" value="DUF150_C"/>
    <property type="match status" value="1"/>
</dbReference>
<dbReference type="Pfam" id="PF02576">
    <property type="entry name" value="RimP_N"/>
    <property type="match status" value="1"/>
</dbReference>
<evidence type="ECO:0000313" key="6">
    <source>
        <dbReference type="EMBL" id="MDR5897039.1"/>
    </source>
</evidence>
<protein>
    <recommendedName>
        <fullName evidence="3">Ribosome maturation factor RimP</fullName>
    </recommendedName>
</protein>
<dbReference type="Gene3D" id="2.30.30.180">
    <property type="entry name" value="Ribosome maturation factor RimP, C-terminal domain"/>
    <property type="match status" value="1"/>
</dbReference>
<keyword evidence="2 3" id="KW-0690">Ribosome biogenesis</keyword>
<evidence type="ECO:0000256" key="1">
    <source>
        <dbReference type="ARBA" id="ARBA00022490"/>
    </source>
</evidence>
<dbReference type="InterPro" id="IPR028998">
    <property type="entry name" value="RimP_C"/>
</dbReference>
<dbReference type="Gene3D" id="3.30.300.70">
    <property type="entry name" value="RimP-like superfamily, N-terminal"/>
    <property type="match status" value="1"/>
</dbReference>
<dbReference type="PANTHER" id="PTHR33867:SF1">
    <property type="entry name" value="RIBOSOME MATURATION FACTOR RIMP"/>
    <property type="match status" value="1"/>
</dbReference>
<dbReference type="CDD" id="cd01734">
    <property type="entry name" value="YlxS_C"/>
    <property type="match status" value="1"/>
</dbReference>
<keyword evidence="7" id="KW-1185">Reference proteome</keyword>
<comment type="caution">
    <text evidence="6">The sequence shown here is derived from an EMBL/GenBank/DDBJ whole genome shotgun (WGS) entry which is preliminary data.</text>
</comment>
<dbReference type="HAMAP" id="MF_01077">
    <property type="entry name" value="RimP"/>
    <property type="match status" value="1"/>
</dbReference>
<sequence length="153" mass="17014">MATKESTLHSLIEPTISDMGFELWGIDYMAQGKHSRLVIYIDQANGVTVEHCADVSRQVSAILDVEDPISGHYTLEVSSPGMDRPLFTPAHFEAYAGNIVSLRLRAPFEGRRKFKGVLAGIDGDEVLLQFEGEEYGFPIETIERAQVVPQFDN</sequence>
<comment type="similarity">
    <text evidence="3">Belongs to the RimP family.</text>
</comment>
<evidence type="ECO:0000313" key="7">
    <source>
        <dbReference type="Proteomes" id="UP001269375"/>
    </source>
</evidence>
<evidence type="ECO:0000256" key="2">
    <source>
        <dbReference type="ARBA" id="ARBA00022517"/>
    </source>
</evidence>
<gene>
    <name evidence="3 6" type="primary">rimP</name>
    <name evidence="6" type="ORF">QC825_13260</name>
</gene>
<feature type="domain" description="Ribosome maturation factor RimP N-terminal" evidence="4">
    <location>
        <begin position="11"/>
        <end position="83"/>
    </location>
</feature>
<dbReference type="RefSeq" id="WP_251595194.1">
    <property type="nucleotide sequence ID" value="NZ_JAMLJI010000004.1"/>
</dbReference>
<reference evidence="6 7" key="1">
    <citation type="submission" date="2023-04" db="EMBL/GenBank/DDBJ databases">
        <title>A long-awaited taxogenomic arrangement of the family Halomonadaceae.</title>
        <authorList>
            <person name="De La Haba R."/>
            <person name="Chuvochina M."/>
            <person name="Wittouck S."/>
            <person name="Arahal D.R."/>
            <person name="Sanchez-Porro C."/>
            <person name="Hugenholtz P."/>
            <person name="Ventosa A."/>
        </authorList>
    </citation>
    <scope>NUCLEOTIDE SEQUENCE [LARGE SCALE GENOMIC DNA]</scope>
    <source>
        <strain evidence="6 7">DSM 22428</strain>
    </source>
</reference>
<dbReference type="SUPFAM" id="SSF75420">
    <property type="entry name" value="YhbC-like, N-terminal domain"/>
    <property type="match status" value="1"/>
</dbReference>
<dbReference type="PANTHER" id="PTHR33867">
    <property type="entry name" value="RIBOSOME MATURATION FACTOR RIMP"/>
    <property type="match status" value="1"/>
</dbReference>
<dbReference type="InterPro" id="IPR035956">
    <property type="entry name" value="RimP_N_sf"/>
</dbReference>
<dbReference type="EMBL" id="JARWAO010000008">
    <property type="protein sequence ID" value="MDR5897039.1"/>
    <property type="molecule type" value="Genomic_DNA"/>
</dbReference>
<feature type="domain" description="Ribosome maturation factor RimP C-terminal" evidence="5">
    <location>
        <begin position="86"/>
        <end position="151"/>
    </location>
</feature>
<accession>A0ABU1GYI8</accession>
<dbReference type="InterPro" id="IPR028989">
    <property type="entry name" value="RimP_N"/>
</dbReference>
<keyword evidence="1 3" id="KW-0963">Cytoplasm</keyword>
<name>A0ABU1GYI8_9GAMM</name>
<evidence type="ECO:0000259" key="4">
    <source>
        <dbReference type="Pfam" id="PF02576"/>
    </source>
</evidence>
<dbReference type="NCBIfam" id="NF000927">
    <property type="entry name" value="PRK00092.1-1"/>
    <property type="match status" value="1"/>
</dbReference>
<dbReference type="Proteomes" id="UP001269375">
    <property type="component" value="Unassembled WGS sequence"/>
</dbReference>
<evidence type="ECO:0000256" key="3">
    <source>
        <dbReference type="HAMAP-Rule" id="MF_01077"/>
    </source>
</evidence>
<dbReference type="InterPro" id="IPR003728">
    <property type="entry name" value="Ribosome_maturation_RimP"/>
</dbReference>
<comment type="subcellular location">
    <subcellularLocation>
        <location evidence="3">Cytoplasm</location>
    </subcellularLocation>
</comment>
<comment type="function">
    <text evidence="3">Required for maturation of 30S ribosomal subunits.</text>
</comment>